<keyword evidence="3" id="KW-0479">Metal-binding</keyword>
<keyword evidence="5" id="KW-0862">Zinc</keyword>
<dbReference type="Gene3D" id="3.20.20.140">
    <property type="entry name" value="Metal-dependent hydrolases"/>
    <property type="match status" value="1"/>
</dbReference>
<accession>A0A8J4T3U4</accession>
<dbReference type="GO" id="GO:0006145">
    <property type="term" value="P:purine nucleobase catabolic process"/>
    <property type="evidence" value="ECO:0007669"/>
    <property type="project" value="TreeGrafter"/>
</dbReference>
<dbReference type="NCBIfam" id="TIGR00857">
    <property type="entry name" value="pyrC_multi"/>
    <property type="match status" value="1"/>
</dbReference>
<dbReference type="InterPro" id="IPR036901">
    <property type="entry name" value="Asp/Orn_carbamoylTrfase_sf"/>
</dbReference>
<dbReference type="PROSITE" id="PS00483">
    <property type="entry name" value="DIHYDROOROTASE_2"/>
    <property type="match status" value="1"/>
</dbReference>
<dbReference type="Pfam" id="PF12890">
    <property type="entry name" value="DHOase"/>
    <property type="match status" value="1"/>
</dbReference>
<protein>
    <recommendedName>
        <fullName evidence="12">Dihydroorotase</fullName>
    </recommendedName>
</protein>
<dbReference type="GO" id="GO:0006221">
    <property type="term" value="P:pyrimidine nucleotide biosynthetic process"/>
    <property type="evidence" value="ECO:0007669"/>
    <property type="project" value="UniProtKB-KW"/>
</dbReference>
<evidence type="ECO:0000256" key="5">
    <source>
        <dbReference type="ARBA" id="ARBA00022833"/>
    </source>
</evidence>
<dbReference type="PANTHER" id="PTHR43668:SF2">
    <property type="entry name" value="ALLANTOINASE"/>
    <property type="match status" value="1"/>
</dbReference>
<evidence type="ECO:0000259" key="9">
    <source>
        <dbReference type="Pfam" id="PF12890"/>
    </source>
</evidence>
<dbReference type="InterPro" id="IPR050138">
    <property type="entry name" value="DHOase/Allantoinase_Hydrolase"/>
</dbReference>
<dbReference type="PROSITE" id="PS00097">
    <property type="entry name" value="CARBAMOYLTRANSFERASE"/>
    <property type="match status" value="1"/>
</dbReference>
<dbReference type="GO" id="GO:0006520">
    <property type="term" value="P:amino acid metabolic process"/>
    <property type="evidence" value="ECO:0007669"/>
    <property type="project" value="InterPro"/>
</dbReference>
<dbReference type="InterPro" id="IPR004722">
    <property type="entry name" value="DHOase"/>
</dbReference>
<dbReference type="GO" id="GO:0016743">
    <property type="term" value="F:carboxyl- or carbamoyltransferase activity"/>
    <property type="evidence" value="ECO:0007669"/>
    <property type="project" value="InterPro"/>
</dbReference>
<dbReference type="NCBIfam" id="NF006837">
    <property type="entry name" value="PRK09357.1-2"/>
    <property type="match status" value="1"/>
</dbReference>
<dbReference type="InterPro" id="IPR013108">
    <property type="entry name" value="Amidohydro_3"/>
</dbReference>
<dbReference type="SUPFAM" id="SSF51556">
    <property type="entry name" value="Metallo-dependent hydrolases"/>
    <property type="match status" value="1"/>
</dbReference>
<evidence type="ECO:0000256" key="4">
    <source>
        <dbReference type="ARBA" id="ARBA00022801"/>
    </source>
</evidence>
<dbReference type="InterPro" id="IPR006130">
    <property type="entry name" value="Asp/Orn_carbamoylTrfase"/>
</dbReference>
<evidence type="ECO:0000256" key="3">
    <source>
        <dbReference type="ARBA" id="ARBA00022723"/>
    </source>
</evidence>
<dbReference type="SUPFAM" id="SSF51338">
    <property type="entry name" value="Composite domain of metallo-dependent hydrolases"/>
    <property type="match status" value="1"/>
</dbReference>
<reference evidence="10" key="2">
    <citation type="submission" date="2020-02" db="EMBL/GenBank/DDBJ databases">
        <authorList>
            <person name="Studholme D.J."/>
        </authorList>
    </citation>
    <scope>NUCLEOTIDE SEQUENCE</scope>
    <source>
        <strain evidence="10">00238/432</strain>
    </source>
</reference>
<evidence type="ECO:0000313" key="10">
    <source>
        <dbReference type="EMBL" id="KAF4325931.1"/>
    </source>
</evidence>
<dbReference type="Pfam" id="PF02729">
    <property type="entry name" value="OTCace_N"/>
    <property type="match status" value="1"/>
</dbReference>
<dbReference type="PRINTS" id="PR00100">
    <property type="entry name" value="AOTCASE"/>
</dbReference>
<dbReference type="CDD" id="cd01317">
    <property type="entry name" value="DHOase_IIa"/>
    <property type="match status" value="1"/>
</dbReference>
<dbReference type="GO" id="GO:0005737">
    <property type="term" value="C:cytoplasm"/>
    <property type="evidence" value="ECO:0007669"/>
    <property type="project" value="TreeGrafter"/>
</dbReference>
<dbReference type="Gene3D" id="2.30.40.10">
    <property type="entry name" value="Urease, subunit C, domain 1"/>
    <property type="match status" value="1"/>
</dbReference>
<dbReference type="Gene3D" id="3.40.50.1370">
    <property type="entry name" value="Aspartate/ornithine carbamoyltransferase"/>
    <property type="match status" value="1"/>
</dbReference>
<evidence type="ECO:0000259" key="7">
    <source>
        <dbReference type="Pfam" id="PF02729"/>
    </source>
</evidence>
<dbReference type="GO" id="GO:0046872">
    <property type="term" value="F:metal ion binding"/>
    <property type="evidence" value="ECO:0007669"/>
    <property type="project" value="UniProtKB-KW"/>
</dbReference>
<dbReference type="SUPFAM" id="SSF53671">
    <property type="entry name" value="Aspartate/ornithine carbamoyltransferase"/>
    <property type="match status" value="1"/>
</dbReference>
<sequence length="617" mass="67441">MMITQPALKDRSLLGLKELSRDEIESILNRAAHWEAQKEKLVPVLESHFVANMFFENSTRTRFSFEMAEKRLGAQVLNFTAAASSVEKGESIYDTVRTLESMGIDAGVIRLKPSGVLQQLAQKVNVPLVNAGDGNNEHPTQALLDLYTMRKAFGELKGLRVSIIGDILHSRVARSNLWALQKFGADVRFCAPQTMQAPELAEHAPYVDEGKIQKIAGVEDEAVLTAEQSAHSVTDASGKLVIPGLIDMHVHLREPGFEHKETIETGARSAAQGGFTTIACMPNTRPVTDNADVVKLVLDKAKEADLVKVLPYAAITKNELGRELTNFAALKEAGAIGFTDDGVGVQNAQMMKDAMSLAASMDMPVIAHCEDDSLVVGGYVTEGEFSKRHGIKGIPNESEAIHVGRDILLAEATGVHYHVCHVSTEQSVRLIRLAKSIGIKVTAEVCPHHLVLSDEDIPGMDANWKMNPPLRSPLDVQACIEGLLDGTLDMIVTDHAPHSEEEKAKGMELAPFGIVGFETAFPLLYTKFVETGLWSLDFLVKRMTADPARVFRLDTGKLEEGAPADITMIDLNQEQVVDPAAFATKGRNTPFTGWKLKGWPVQTWVDGKSVWNNTVQQ</sequence>
<proteinExistence type="inferred from homology"/>
<evidence type="ECO:0000256" key="1">
    <source>
        <dbReference type="ARBA" id="ARBA00001947"/>
    </source>
</evidence>
<dbReference type="HAMAP" id="MF_00220_B">
    <property type="entry name" value="PyrC_classI_B"/>
    <property type="match status" value="1"/>
</dbReference>
<name>A0A8J4T3U4_9STRA</name>
<organism evidence="10 11">
    <name type="scientific">Phytophthora kernoviae 00238/432</name>
    <dbReference type="NCBI Taxonomy" id="1284355"/>
    <lineage>
        <taxon>Eukaryota</taxon>
        <taxon>Sar</taxon>
        <taxon>Stramenopiles</taxon>
        <taxon>Oomycota</taxon>
        <taxon>Peronosporomycetes</taxon>
        <taxon>Peronosporales</taxon>
        <taxon>Peronosporaceae</taxon>
        <taxon>Phytophthora</taxon>
    </lineage>
</organism>
<reference evidence="10" key="1">
    <citation type="journal article" date="2015" name="Genom Data">
        <title>Draft genome sequences of Phytophthora kernoviae and Phytophthora ramorum lineage EU2 from Scotland.</title>
        <authorList>
            <person name="Sambles C."/>
            <person name="Schlenzig A."/>
            <person name="O'Neill P."/>
            <person name="Grant M."/>
            <person name="Studholme D.J."/>
        </authorList>
    </citation>
    <scope>NUCLEOTIDE SEQUENCE</scope>
    <source>
        <strain evidence="10">00238/432</strain>
    </source>
</reference>
<comment type="caution">
    <text evidence="10">The sequence shown here is derived from an EMBL/GenBank/DDBJ whole genome shotgun (WGS) entry which is preliminary data.</text>
</comment>
<keyword evidence="6" id="KW-0665">Pyrimidine biosynthesis</keyword>
<dbReference type="PANTHER" id="PTHR43668">
    <property type="entry name" value="ALLANTOINASE"/>
    <property type="match status" value="1"/>
</dbReference>
<evidence type="ECO:0000256" key="6">
    <source>
        <dbReference type="ARBA" id="ARBA00022975"/>
    </source>
</evidence>
<dbReference type="PROSITE" id="PS00482">
    <property type="entry name" value="DIHYDROOROTASE_1"/>
    <property type="match status" value="1"/>
</dbReference>
<evidence type="ECO:0000313" key="11">
    <source>
        <dbReference type="Proteomes" id="UP000702964"/>
    </source>
</evidence>
<dbReference type="InterPro" id="IPR032466">
    <property type="entry name" value="Metal_Hydrolase"/>
</dbReference>
<evidence type="ECO:0008006" key="12">
    <source>
        <dbReference type="Google" id="ProtNLM"/>
    </source>
</evidence>
<feature type="domain" description="Amidohydrolase 3" evidence="8">
    <location>
        <begin position="535"/>
        <end position="610"/>
    </location>
</feature>
<comment type="cofactor">
    <cofactor evidence="1">
        <name>Zn(2+)</name>
        <dbReference type="ChEBI" id="CHEBI:29105"/>
    </cofactor>
</comment>
<keyword evidence="2" id="KW-0808">Transferase</keyword>
<dbReference type="PRINTS" id="PR00101">
    <property type="entry name" value="ATCASE"/>
</dbReference>
<dbReference type="Pfam" id="PF07969">
    <property type="entry name" value="Amidohydro_3"/>
    <property type="match status" value="1"/>
</dbReference>
<dbReference type="AlphaFoldDB" id="A0A8J4T3U4"/>
<dbReference type="Proteomes" id="UP000702964">
    <property type="component" value="Unassembled WGS sequence"/>
</dbReference>
<dbReference type="EMBL" id="AOFI03000002">
    <property type="protein sequence ID" value="KAF4325931.1"/>
    <property type="molecule type" value="Genomic_DNA"/>
</dbReference>
<evidence type="ECO:0000259" key="8">
    <source>
        <dbReference type="Pfam" id="PF07969"/>
    </source>
</evidence>
<keyword evidence="4" id="KW-0378">Hydrolase</keyword>
<evidence type="ECO:0000256" key="2">
    <source>
        <dbReference type="ARBA" id="ARBA00022679"/>
    </source>
</evidence>
<dbReference type="GO" id="GO:0004151">
    <property type="term" value="F:dihydroorotase activity"/>
    <property type="evidence" value="ECO:0007669"/>
    <property type="project" value="InterPro"/>
</dbReference>
<dbReference type="InterPro" id="IPR006132">
    <property type="entry name" value="Asp/Orn_carbamoyltranf_P-bd"/>
</dbReference>
<dbReference type="GO" id="GO:0004038">
    <property type="term" value="F:allantoinase activity"/>
    <property type="evidence" value="ECO:0007669"/>
    <property type="project" value="TreeGrafter"/>
</dbReference>
<feature type="domain" description="Aspartate/ornithine carbamoyltransferase carbamoyl-P binding" evidence="7">
    <location>
        <begin position="11"/>
        <end position="150"/>
    </location>
</feature>
<dbReference type="InterPro" id="IPR024403">
    <property type="entry name" value="DHOase_cat"/>
</dbReference>
<dbReference type="InterPro" id="IPR011059">
    <property type="entry name" value="Metal-dep_hydrolase_composite"/>
</dbReference>
<dbReference type="InterPro" id="IPR002195">
    <property type="entry name" value="Dihydroorotase_CS"/>
</dbReference>
<gene>
    <name evidence="10" type="ORF">G195_000420</name>
</gene>
<dbReference type="GO" id="GO:0016597">
    <property type="term" value="F:amino acid binding"/>
    <property type="evidence" value="ECO:0007669"/>
    <property type="project" value="InterPro"/>
</dbReference>
<feature type="domain" description="Dihydroorotase catalytic" evidence="9">
    <location>
        <begin position="238"/>
        <end position="426"/>
    </location>
</feature>